<dbReference type="GO" id="GO:0007052">
    <property type="term" value="P:mitotic spindle organization"/>
    <property type="evidence" value="ECO:0007669"/>
    <property type="project" value="TreeGrafter"/>
</dbReference>
<comment type="caution">
    <text evidence="12">The sequence shown here is derived from an EMBL/GenBank/DDBJ whole genome shotgun (WGS) entry which is preliminary data.</text>
</comment>
<dbReference type="GO" id="GO:0003777">
    <property type="term" value="F:microtubule motor activity"/>
    <property type="evidence" value="ECO:0007669"/>
    <property type="project" value="InterPro"/>
</dbReference>
<dbReference type="GO" id="GO:0005737">
    <property type="term" value="C:cytoplasm"/>
    <property type="evidence" value="ECO:0007669"/>
    <property type="project" value="UniProtKB-SubCell"/>
</dbReference>
<dbReference type="PROSITE" id="PS50067">
    <property type="entry name" value="KINESIN_MOTOR_2"/>
    <property type="match status" value="1"/>
</dbReference>
<dbReference type="GO" id="GO:0005875">
    <property type="term" value="C:microtubule associated complex"/>
    <property type="evidence" value="ECO:0007669"/>
    <property type="project" value="TreeGrafter"/>
</dbReference>
<protein>
    <recommendedName>
        <fullName evidence="8">Kinesin-like protein</fullName>
    </recommendedName>
</protein>
<dbReference type="GO" id="GO:0007018">
    <property type="term" value="P:microtubule-based movement"/>
    <property type="evidence" value="ECO:0007669"/>
    <property type="project" value="InterPro"/>
</dbReference>
<gene>
    <name evidence="12" type="ORF">GPECTOR_29g74</name>
</gene>
<evidence type="ECO:0000259" key="11">
    <source>
        <dbReference type="PROSITE" id="PS50067"/>
    </source>
</evidence>
<evidence type="ECO:0000256" key="4">
    <source>
        <dbReference type="ARBA" id="ARBA00022840"/>
    </source>
</evidence>
<dbReference type="PANTHER" id="PTHR47969:SF15">
    <property type="entry name" value="CHROMOSOME-ASSOCIATED KINESIN KIF4A-RELATED"/>
    <property type="match status" value="1"/>
</dbReference>
<dbReference type="AlphaFoldDB" id="A0A150GEM3"/>
<dbReference type="GO" id="GO:0005524">
    <property type="term" value="F:ATP binding"/>
    <property type="evidence" value="ECO:0007669"/>
    <property type="project" value="UniProtKB-UniRule"/>
</dbReference>
<dbReference type="EMBL" id="LSYV01000030">
    <property type="protein sequence ID" value="KXZ48299.1"/>
    <property type="molecule type" value="Genomic_DNA"/>
</dbReference>
<comment type="similarity">
    <text evidence="7 8">Belongs to the TRAFAC class myosin-kinesin ATPase superfamily. Kinesin family.</text>
</comment>
<dbReference type="PROSITE" id="PS00411">
    <property type="entry name" value="KINESIN_MOTOR_1"/>
    <property type="match status" value="1"/>
</dbReference>
<keyword evidence="4 7" id="KW-0067">ATP-binding</keyword>
<dbReference type="PRINTS" id="PR00380">
    <property type="entry name" value="KINESINHEAVY"/>
</dbReference>
<dbReference type="SMART" id="SM00129">
    <property type="entry name" value="KISc"/>
    <property type="match status" value="1"/>
</dbReference>
<evidence type="ECO:0000313" key="12">
    <source>
        <dbReference type="EMBL" id="KXZ48299.1"/>
    </source>
</evidence>
<keyword evidence="13" id="KW-1185">Reference proteome</keyword>
<reference evidence="13" key="1">
    <citation type="journal article" date="2016" name="Nat. Commun.">
        <title>The Gonium pectorale genome demonstrates co-option of cell cycle regulation during the evolution of multicellularity.</title>
        <authorList>
            <person name="Hanschen E.R."/>
            <person name="Marriage T.N."/>
            <person name="Ferris P.J."/>
            <person name="Hamaji T."/>
            <person name="Toyoda A."/>
            <person name="Fujiyama A."/>
            <person name="Neme R."/>
            <person name="Noguchi H."/>
            <person name="Minakuchi Y."/>
            <person name="Suzuki M."/>
            <person name="Kawai-Toyooka H."/>
            <person name="Smith D.R."/>
            <person name="Sparks H."/>
            <person name="Anderson J."/>
            <person name="Bakaric R."/>
            <person name="Luria V."/>
            <person name="Karger A."/>
            <person name="Kirschner M.W."/>
            <person name="Durand P.M."/>
            <person name="Michod R.E."/>
            <person name="Nozaki H."/>
            <person name="Olson B.J."/>
        </authorList>
    </citation>
    <scope>NUCLEOTIDE SEQUENCE [LARGE SCALE GENOMIC DNA]</scope>
    <source>
        <strain evidence="13">NIES-2863</strain>
    </source>
</reference>
<proteinExistence type="inferred from homology"/>
<dbReference type="STRING" id="33097.A0A150GEM3"/>
<dbReference type="InterPro" id="IPR027640">
    <property type="entry name" value="Kinesin-like_fam"/>
</dbReference>
<name>A0A150GEM3_GONPE</name>
<evidence type="ECO:0000313" key="13">
    <source>
        <dbReference type="Proteomes" id="UP000075714"/>
    </source>
</evidence>
<dbReference type="SUPFAM" id="SSF52540">
    <property type="entry name" value="P-loop containing nucleoside triphosphate hydrolases"/>
    <property type="match status" value="1"/>
</dbReference>
<feature type="domain" description="Kinesin motor" evidence="11">
    <location>
        <begin position="1"/>
        <end position="332"/>
    </location>
</feature>
<dbReference type="Proteomes" id="UP000075714">
    <property type="component" value="Unassembled WGS sequence"/>
</dbReference>
<feature type="coiled-coil region" evidence="9">
    <location>
        <begin position="605"/>
        <end position="632"/>
    </location>
</feature>
<keyword evidence="5 9" id="KW-0175">Coiled coil</keyword>
<feature type="coiled-coil region" evidence="9">
    <location>
        <begin position="353"/>
        <end position="527"/>
    </location>
</feature>
<organism evidence="12 13">
    <name type="scientific">Gonium pectorale</name>
    <name type="common">Green alga</name>
    <dbReference type="NCBI Taxonomy" id="33097"/>
    <lineage>
        <taxon>Eukaryota</taxon>
        <taxon>Viridiplantae</taxon>
        <taxon>Chlorophyta</taxon>
        <taxon>core chlorophytes</taxon>
        <taxon>Chlorophyceae</taxon>
        <taxon>CS clade</taxon>
        <taxon>Chlamydomonadales</taxon>
        <taxon>Volvocaceae</taxon>
        <taxon>Gonium</taxon>
    </lineage>
</organism>
<dbReference type="PANTHER" id="PTHR47969">
    <property type="entry name" value="CHROMOSOME-ASSOCIATED KINESIN KIF4A-RELATED"/>
    <property type="match status" value="1"/>
</dbReference>
<evidence type="ECO:0000256" key="7">
    <source>
        <dbReference type="PROSITE-ProRule" id="PRU00283"/>
    </source>
</evidence>
<dbReference type="GO" id="GO:0005874">
    <property type="term" value="C:microtubule"/>
    <property type="evidence" value="ECO:0007669"/>
    <property type="project" value="UniProtKB-KW"/>
</dbReference>
<dbReference type="InterPro" id="IPR027417">
    <property type="entry name" value="P-loop_NTPase"/>
</dbReference>
<evidence type="ECO:0000256" key="2">
    <source>
        <dbReference type="ARBA" id="ARBA00022490"/>
    </source>
</evidence>
<comment type="subcellular location">
    <subcellularLocation>
        <location evidence="1">Cytoplasm</location>
    </subcellularLocation>
</comment>
<dbReference type="InterPro" id="IPR001752">
    <property type="entry name" value="Kinesin_motor_dom"/>
</dbReference>
<dbReference type="GO" id="GO:0051231">
    <property type="term" value="P:spindle elongation"/>
    <property type="evidence" value="ECO:0007669"/>
    <property type="project" value="TreeGrafter"/>
</dbReference>
<evidence type="ECO:0000256" key="1">
    <source>
        <dbReference type="ARBA" id="ARBA00004496"/>
    </source>
</evidence>
<dbReference type="InterPro" id="IPR036961">
    <property type="entry name" value="Kinesin_motor_dom_sf"/>
</dbReference>
<dbReference type="InterPro" id="IPR019821">
    <property type="entry name" value="Kinesin_motor_CS"/>
</dbReference>
<dbReference type="GO" id="GO:0008017">
    <property type="term" value="F:microtubule binding"/>
    <property type="evidence" value="ECO:0007669"/>
    <property type="project" value="InterPro"/>
</dbReference>
<evidence type="ECO:0000256" key="8">
    <source>
        <dbReference type="RuleBase" id="RU000394"/>
    </source>
</evidence>
<evidence type="ECO:0000256" key="6">
    <source>
        <dbReference type="ARBA" id="ARBA00023175"/>
    </source>
</evidence>
<sequence>MEASNSDLTIRLGAKEFEFDSVLDSGCLQADVFTLVGEKAVKNCIAGYNSSILAYGQTGSGKTHTMFGRPRNDDQRGLIPRAIELLFTGIGHEEDAIRRTPEAGTVTFTVICSCVELHKENLRDLLCDLTPQKRSTSKEVKLEIREHRSKGPYVAGLMEFPALNADAVHKLLDRAEKNRCTRSTERNAASSRSHAIFAISITKEVTSASGAVTKFTSKLNLVDLAGSERAASSGVGQDEQLKETCGINSSLVALGRVIFALNKAQSEANEPRAGQGGSSLHVPYRDNKLTYLLKESLGGNARTFFIACVSPGAACAEETLSTLRFARDARAVRNAARVAVTVEADPAALLREVEALQQANRKLVAELERLEEAKQQLQMELTERVSLHNTQAAEARAALLAAQRASTKLEQSNAELAGAQAAVQAARRDAEAERERSAALAAKAAEAEAALRMALSATSDVEERFRQLELQVAEARAAGQTAVCAAAAERERSGAAAAEAAQAQAALADARQAAADVQRSCEDLALQVSFAQAAEQAAREEARAERRQAAVFAAEAAELRAELSVQRLAVAELQARCCQLTEGKGCLEDTVQAAHHATELSTERCAALGSELAQARAELAAAQQAASSSEQRCLELAAALARSKALAQAARRDAVAEGDRAAALTSEVAELRAALNAQREAAGGCTPGAMWARAGDAGADGTVRRKAERFRALDWPAASALDAALERSGQRAHESLKLLGVKWEGIRHGNLPDDLHPIDLFEGLPEVDRRRSLPGFQSDLEEHLQQAIPRSLAQVRPRAEDGGPPGGDGDDEHVAAAVRDVTDYLLDLEYAAAMVWAQDRVHTLPDDECAQLYDAMGYTAADERVGGAAQRDVATPPGVVLPGAR</sequence>
<dbReference type="Pfam" id="PF00225">
    <property type="entry name" value="Kinesin"/>
    <property type="match status" value="1"/>
</dbReference>
<evidence type="ECO:0000256" key="9">
    <source>
        <dbReference type="SAM" id="Coils"/>
    </source>
</evidence>
<accession>A0A150GEM3</accession>
<keyword evidence="3 7" id="KW-0547">Nucleotide-binding</keyword>
<evidence type="ECO:0000256" key="3">
    <source>
        <dbReference type="ARBA" id="ARBA00022741"/>
    </source>
</evidence>
<keyword evidence="6 7" id="KW-0505">Motor protein</keyword>
<dbReference type="Gene3D" id="3.40.850.10">
    <property type="entry name" value="Kinesin motor domain"/>
    <property type="match status" value="1"/>
</dbReference>
<dbReference type="CDD" id="cd00106">
    <property type="entry name" value="KISc"/>
    <property type="match status" value="1"/>
</dbReference>
<feature type="region of interest" description="Disordered" evidence="10">
    <location>
        <begin position="790"/>
        <end position="812"/>
    </location>
</feature>
<dbReference type="OrthoDB" id="3176171at2759"/>
<evidence type="ECO:0000256" key="5">
    <source>
        <dbReference type="ARBA" id="ARBA00023054"/>
    </source>
</evidence>
<keyword evidence="8" id="KW-0493">Microtubule</keyword>
<evidence type="ECO:0000256" key="10">
    <source>
        <dbReference type="SAM" id="MobiDB-lite"/>
    </source>
</evidence>
<keyword evidence="2" id="KW-0963">Cytoplasm</keyword>
<feature type="binding site" evidence="7">
    <location>
        <begin position="56"/>
        <end position="63"/>
    </location>
    <ligand>
        <name>ATP</name>
        <dbReference type="ChEBI" id="CHEBI:30616"/>
    </ligand>
</feature>